<dbReference type="InterPro" id="IPR012340">
    <property type="entry name" value="NA-bd_OB-fold"/>
</dbReference>
<dbReference type="AlphaFoldDB" id="A0AAV1DF10"/>
<name>A0AAV1DF10_OLDCO</name>
<evidence type="ECO:0000313" key="1">
    <source>
        <dbReference type="EMBL" id="CAI9106006.1"/>
    </source>
</evidence>
<dbReference type="SUPFAM" id="SSF50249">
    <property type="entry name" value="Nucleic acid-binding proteins"/>
    <property type="match status" value="1"/>
</dbReference>
<proteinExistence type="predicted"/>
<keyword evidence="2" id="KW-1185">Reference proteome</keyword>
<protein>
    <submittedName>
        <fullName evidence="1">OLC1v1005054C1</fullName>
    </submittedName>
</protein>
<sequence>MSTSSTTSISRSEESRCIPLASLNDKCNEWCVKVVVAEKTPIRRSAAGDLYQKLLFIDEEHTKIQCNVFQTDDVNKLNDVIQLYNTYYIGNAKVIPTNRRCNPMTLSLWEEFIDIEGHLLVDNIHKKPIIMVMRLTAYLLLQPEVLSSYLIRQQSRLENYNHG</sequence>
<reference evidence="1" key="1">
    <citation type="submission" date="2023-03" db="EMBL/GenBank/DDBJ databases">
        <authorList>
            <person name="Julca I."/>
        </authorList>
    </citation>
    <scope>NUCLEOTIDE SEQUENCE</scope>
</reference>
<dbReference type="Proteomes" id="UP001161247">
    <property type="component" value="Chromosome 5"/>
</dbReference>
<evidence type="ECO:0000313" key="2">
    <source>
        <dbReference type="Proteomes" id="UP001161247"/>
    </source>
</evidence>
<dbReference type="EMBL" id="OX459122">
    <property type="protein sequence ID" value="CAI9106006.1"/>
    <property type="molecule type" value="Genomic_DNA"/>
</dbReference>
<gene>
    <name evidence="1" type="ORF">OLC1_LOCUS14591</name>
</gene>
<dbReference type="Gene3D" id="2.40.50.140">
    <property type="entry name" value="Nucleic acid-binding proteins"/>
    <property type="match status" value="1"/>
</dbReference>
<organism evidence="1 2">
    <name type="scientific">Oldenlandia corymbosa var. corymbosa</name>
    <dbReference type="NCBI Taxonomy" id="529605"/>
    <lineage>
        <taxon>Eukaryota</taxon>
        <taxon>Viridiplantae</taxon>
        <taxon>Streptophyta</taxon>
        <taxon>Embryophyta</taxon>
        <taxon>Tracheophyta</taxon>
        <taxon>Spermatophyta</taxon>
        <taxon>Magnoliopsida</taxon>
        <taxon>eudicotyledons</taxon>
        <taxon>Gunneridae</taxon>
        <taxon>Pentapetalae</taxon>
        <taxon>asterids</taxon>
        <taxon>lamiids</taxon>
        <taxon>Gentianales</taxon>
        <taxon>Rubiaceae</taxon>
        <taxon>Rubioideae</taxon>
        <taxon>Spermacoceae</taxon>
        <taxon>Hedyotis-Oldenlandia complex</taxon>
        <taxon>Oldenlandia</taxon>
    </lineage>
</organism>
<accession>A0AAV1DF10</accession>